<feature type="transmembrane region" description="Helical" evidence="6">
    <location>
        <begin position="133"/>
        <end position="151"/>
    </location>
</feature>
<dbReference type="AlphaFoldDB" id="A0A512J6L2"/>
<comment type="caution">
    <text evidence="7">The sequence shown here is derived from an EMBL/GenBank/DDBJ whole genome shotgun (WGS) entry which is preliminary data.</text>
</comment>
<dbReference type="EMBL" id="BJZU01000073">
    <property type="protein sequence ID" value="GEP05597.1"/>
    <property type="molecule type" value="Genomic_DNA"/>
</dbReference>
<evidence type="ECO:0000256" key="6">
    <source>
        <dbReference type="SAM" id="Phobius"/>
    </source>
</evidence>
<sequence>MTDKARNVWLALISVPLVLLALRASYGVTMPLAVAAVVIAAVWPVEVWLRRVLPERVSSLGTILVLLVIALGFIAAVYFSAAQVVRAFAQRWAEFESAYESATAWADRWGLPLGGKEGYARLITVGQSLLGNAYTISVYLAFIALLVVLGLPEVSVLRRKLQAAFGADKRSEVTQAADEIAGKIRDYLATTTLTSLITGGASALWALATGLDLALVWGTLNFLLNYIPVVGNLVGIVPPSLYALVQFPNSVLPIIIFVGFGAIQITVSNVIYPVLQGRSLSLSPVAVVVALSIWGWVWGIAGMLVAIPLTVAVMIVCEHFPSTRWIAILLSRSR</sequence>
<name>A0A512J6L2_9HYPH</name>
<dbReference type="PANTHER" id="PTHR21716">
    <property type="entry name" value="TRANSMEMBRANE PROTEIN"/>
    <property type="match status" value="1"/>
</dbReference>
<evidence type="ECO:0000256" key="1">
    <source>
        <dbReference type="ARBA" id="ARBA00004141"/>
    </source>
</evidence>
<dbReference type="GO" id="GO:0016020">
    <property type="term" value="C:membrane"/>
    <property type="evidence" value="ECO:0007669"/>
    <property type="project" value="UniProtKB-SubCell"/>
</dbReference>
<feature type="transmembrane region" description="Helical" evidence="6">
    <location>
        <begin position="193"/>
        <end position="217"/>
    </location>
</feature>
<feature type="transmembrane region" description="Helical" evidence="6">
    <location>
        <begin position="295"/>
        <end position="317"/>
    </location>
</feature>
<keyword evidence="4 6" id="KW-1133">Transmembrane helix</keyword>
<evidence type="ECO:0000313" key="10">
    <source>
        <dbReference type="Proteomes" id="UP001156856"/>
    </source>
</evidence>
<dbReference type="OrthoDB" id="9799225at2"/>
<reference evidence="10" key="2">
    <citation type="journal article" date="2019" name="Int. J. Syst. Evol. Microbiol.">
        <title>The Global Catalogue of Microorganisms (GCM) 10K type strain sequencing project: providing services to taxonomists for standard genome sequencing and annotation.</title>
        <authorList>
            <consortium name="The Broad Institute Genomics Platform"/>
            <consortium name="The Broad Institute Genome Sequencing Center for Infectious Disease"/>
            <person name="Wu L."/>
            <person name="Ma J."/>
        </authorList>
    </citation>
    <scope>NUCLEOTIDE SEQUENCE [LARGE SCALE GENOMIC DNA]</scope>
    <source>
        <strain evidence="10">NBRC 107715</strain>
    </source>
</reference>
<evidence type="ECO:0000256" key="2">
    <source>
        <dbReference type="ARBA" id="ARBA00009773"/>
    </source>
</evidence>
<dbReference type="Proteomes" id="UP001156856">
    <property type="component" value="Unassembled WGS sequence"/>
</dbReference>
<keyword evidence="5 6" id="KW-0472">Membrane</keyword>
<evidence type="ECO:0000256" key="3">
    <source>
        <dbReference type="ARBA" id="ARBA00022692"/>
    </source>
</evidence>
<feature type="transmembrane region" description="Helical" evidence="6">
    <location>
        <begin position="61"/>
        <end position="81"/>
    </location>
</feature>
<protein>
    <submittedName>
        <fullName evidence="7">AI-2E family transporter</fullName>
    </submittedName>
</protein>
<reference evidence="8" key="4">
    <citation type="submission" date="2023-01" db="EMBL/GenBank/DDBJ databases">
        <title>Draft genome sequence of Methylobacterium oxalidis strain NBRC 107715.</title>
        <authorList>
            <person name="Sun Q."/>
            <person name="Mori K."/>
        </authorList>
    </citation>
    <scope>NUCLEOTIDE SEQUENCE</scope>
    <source>
        <strain evidence="8">NBRC 107715</strain>
    </source>
</reference>
<dbReference type="Proteomes" id="UP000321960">
    <property type="component" value="Unassembled WGS sequence"/>
</dbReference>
<accession>A0A512J6L2</accession>
<organism evidence="7 9">
    <name type="scientific">Methylobacterium oxalidis</name>
    <dbReference type="NCBI Taxonomy" id="944322"/>
    <lineage>
        <taxon>Bacteria</taxon>
        <taxon>Pseudomonadati</taxon>
        <taxon>Pseudomonadota</taxon>
        <taxon>Alphaproteobacteria</taxon>
        <taxon>Hyphomicrobiales</taxon>
        <taxon>Methylobacteriaceae</taxon>
        <taxon>Methylobacterium</taxon>
    </lineage>
</organism>
<reference evidence="7 9" key="3">
    <citation type="submission" date="2019-07" db="EMBL/GenBank/DDBJ databases">
        <title>Whole genome shotgun sequence of Methylobacterium oxalidis NBRC 107715.</title>
        <authorList>
            <person name="Hosoyama A."/>
            <person name="Uohara A."/>
            <person name="Ohji S."/>
            <person name="Ichikawa N."/>
        </authorList>
    </citation>
    <scope>NUCLEOTIDE SEQUENCE [LARGE SCALE GENOMIC DNA]</scope>
    <source>
        <strain evidence="7 9">NBRC 107715</strain>
    </source>
</reference>
<keyword evidence="10" id="KW-1185">Reference proteome</keyword>
<gene>
    <name evidence="8" type="ORF">GCM10007888_38050</name>
    <name evidence="7" type="ORF">MOX02_36350</name>
</gene>
<feature type="transmembrane region" description="Helical" evidence="6">
    <location>
        <begin position="32"/>
        <end position="49"/>
    </location>
</feature>
<dbReference type="Pfam" id="PF01594">
    <property type="entry name" value="AI-2E_transport"/>
    <property type="match status" value="1"/>
</dbReference>
<feature type="transmembrane region" description="Helical" evidence="6">
    <location>
        <begin position="251"/>
        <end position="275"/>
    </location>
</feature>
<dbReference type="EMBL" id="BSPK01000072">
    <property type="protein sequence ID" value="GLS65423.1"/>
    <property type="molecule type" value="Genomic_DNA"/>
</dbReference>
<dbReference type="GO" id="GO:0055085">
    <property type="term" value="P:transmembrane transport"/>
    <property type="evidence" value="ECO:0007669"/>
    <property type="project" value="TreeGrafter"/>
</dbReference>
<feature type="transmembrane region" description="Helical" evidence="6">
    <location>
        <begin position="223"/>
        <end position="244"/>
    </location>
</feature>
<reference evidence="8" key="1">
    <citation type="journal article" date="2014" name="Int. J. Syst. Evol. Microbiol.">
        <title>Complete genome of a new Firmicutes species belonging to the dominant human colonic microbiota ('Ruminococcus bicirculans') reveals two chromosomes and a selective capacity to utilize plant glucans.</title>
        <authorList>
            <consortium name="NISC Comparative Sequencing Program"/>
            <person name="Wegmann U."/>
            <person name="Louis P."/>
            <person name="Goesmann A."/>
            <person name="Henrissat B."/>
            <person name="Duncan S.H."/>
            <person name="Flint H.J."/>
        </authorList>
    </citation>
    <scope>NUCLEOTIDE SEQUENCE</scope>
    <source>
        <strain evidence="8">NBRC 107715</strain>
    </source>
</reference>
<comment type="subcellular location">
    <subcellularLocation>
        <location evidence="1">Membrane</location>
        <topology evidence="1">Multi-pass membrane protein</topology>
    </subcellularLocation>
</comment>
<dbReference type="RefSeq" id="WP_147027148.1">
    <property type="nucleotide sequence ID" value="NZ_BJZU01000073.1"/>
</dbReference>
<dbReference type="InterPro" id="IPR002549">
    <property type="entry name" value="AI-2E-like"/>
</dbReference>
<proteinExistence type="inferred from homology"/>
<evidence type="ECO:0000313" key="9">
    <source>
        <dbReference type="Proteomes" id="UP000321960"/>
    </source>
</evidence>
<evidence type="ECO:0000313" key="7">
    <source>
        <dbReference type="EMBL" id="GEP05597.1"/>
    </source>
</evidence>
<keyword evidence="3 6" id="KW-0812">Transmembrane</keyword>
<comment type="similarity">
    <text evidence="2">Belongs to the autoinducer-2 exporter (AI-2E) (TC 2.A.86) family.</text>
</comment>
<dbReference type="PANTHER" id="PTHR21716:SF64">
    <property type="entry name" value="AI-2 TRANSPORT PROTEIN TQSA"/>
    <property type="match status" value="1"/>
</dbReference>
<feature type="transmembrane region" description="Helical" evidence="6">
    <location>
        <begin position="7"/>
        <end position="26"/>
    </location>
</feature>
<evidence type="ECO:0000256" key="5">
    <source>
        <dbReference type="ARBA" id="ARBA00023136"/>
    </source>
</evidence>
<evidence type="ECO:0000256" key="4">
    <source>
        <dbReference type="ARBA" id="ARBA00022989"/>
    </source>
</evidence>
<evidence type="ECO:0000313" key="8">
    <source>
        <dbReference type="EMBL" id="GLS65423.1"/>
    </source>
</evidence>